<proteinExistence type="predicted"/>
<reference evidence="1" key="1">
    <citation type="submission" date="2022-02" db="EMBL/GenBank/DDBJ databases">
        <title>Plant Genome Project.</title>
        <authorList>
            <person name="Zhang R.-G."/>
        </authorList>
    </citation>
    <scope>NUCLEOTIDE SEQUENCE</scope>
    <source>
        <strain evidence="1">AT1</strain>
    </source>
</reference>
<comment type="caution">
    <text evidence="1">The sequence shown here is derived from an EMBL/GenBank/DDBJ whole genome shotgun (WGS) entry which is preliminary data.</text>
</comment>
<organism evidence="1 2">
    <name type="scientific">Rhododendron molle</name>
    <name type="common">Chinese azalea</name>
    <name type="synonym">Azalea mollis</name>
    <dbReference type="NCBI Taxonomy" id="49168"/>
    <lineage>
        <taxon>Eukaryota</taxon>
        <taxon>Viridiplantae</taxon>
        <taxon>Streptophyta</taxon>
        <taxon>Embryophyta</taxon>
        <taxon>Tracheophyta</taxon>
        <taxon>Spermatophyta</taxon>
        <taxon>Magnoliopsida</taxon>
        <taxon>eudicotyledons</taxon>
        <taxon>Gunneridae</taxon>
        <taxon>Pentapetalae</taxon>
        <taxon>asterids</taxon>
        <taxon>Ericales</taxon>
        <taxon>Ericaceae</taxon>
        <taxon>Ericoideae</taxon>
        <taxon>Rhodoreae</taxon>
        <taxon>Rhododendron</taxon>
    </lineage>
</organism>
<sequence>MNDSQSLIVNMRFKPSNARSNGSKMHNNTILCTLLHNIKYTITHNNVYLPLTDKVLNLYCNCLVLFLVYVAVRH</sequence>
<evidence type="ECO:0000313" key="1">
    <source>
        <dbReference type="EMBL" id="KAI8564698.1"/>
    </source>
</evidence>
<gene>
    <name evidence="1" type="ORF">RHMOL_Rhmol03G0201800</name>
</gene>
<name>A0ACC0PJL6_RHOML</name>
<dbReference type="Proteomes" id="UP001062846">
    <property type="component" value="Chromosome 3"/>
</dbReference>
<dbReference type="EMBL" id="CM046390">
    <property type="protein sequence ID" value="KAI8564698.1"/>
    <property type="molecule type" value="Genomic_DNA"/>
</dbReference>
<evidence type="ECO:0000313" key="2">
    <source>
        <dbReference type="Proteomes" id="UP001062846"/>
    </source>
</evidence>
<accession>A0ACC0PJL6</accession>
<keyword evidence="2" id="KW-1185">Reference proteome</keyword>
<protein>
    <submittedName>
        <fullName evidence="1">Uncharacterized protein</fullName>
    </submittedName>
</protein>